<keyword evidence="2" id="KW-1185">Reference proteome</keyword>
<dbReference type="Proteomes" id="UP001168821">
    <property type="component" value="Unassembled WGS sequence"/>
</dbReference>
<evidence type="ECO:0000313" key="1">
    <source>
        <dbReference type="EMBL" id="KAJ3646202.1"/>
    </source>
</evidence>
<dbReference type="EMBL" id="JALNTZ010000007">
    <property type="protein sequence ID" value="KAJ3646202.1"/>
    <property type="molecule type" value="Genomic_DNA"/>
</dbReference>
<protein>
    <submittedName>
        <fullName evidence="1">Uncharacterized protein</fullName>
    </submittedName>
</protein>
<accession>A0AA38HZW9</accession>
<proteinExistence type="predicted"/>
<organism evidence="1 2">
    <name type="scientific">Zophobas morio</name>
    <dbReference type="NCBI Taxonomy" id="2755281"/>
    <lineage>
        <taxon>Eukaryota</taxon>
        <taxon>Metazoa</taxon>
        <taxon>Ecdysozoa</taxon>
        <taxon>Arthropoda</taxon>
        <taxon>Hexapoda</taxon>
        <taxon>Insecta</taxon>
        <taxon>Pterygota</taxon>
        <taxon>Neoptera</taxon>
        <taxon>Endopterygota</taxon>
        <taxon>Coleoptera</taxon>
        <taxon>Polyphaga</taxon>
        <taxon>Cucujiformia</taxon>
        <taxon>Tenebrionidae</taxon>
        <taxon>Zophobas</taxon>
    </lineage>
</organism>
<name>A0AA38HZW9_9CUCU</name>
<gene>
    <name evidence="1" type="ORF">Zmor_023798</name>
</gene>
<evidence type="ECO:0000313" key="2">
    <source>
        <dbReference type="Proteomes" id="UP001168821"/>
    </source>
</evidence>
<comment type="caution">
    <text evidence="1">The sequence shown here is derived from an EMBL/GenBank/DDBJ whole genome shotgun (WGS) entry which is preliminary data.</text>
</comment>
<reference evidence="1" key="1">
    <citation type="journal article" date="2023" name="G3 (Bethesda)">
        <title>Whole genome assemblies of Zophobas morio and Tenebrio molitor.</title>
        <authorList>
            <person name="Kaur S."/>
            <person name="Stinson S.A."/>
            <person name="diCenzo G.C."/>
        </authorList>
    </citation>
    <scope>NUCLEOTIDE SEQUENCE</scope>
    <source>
        <strain evidence="1">QUZm001</strain>
    </source>
</reference>
<dbReference type="AlphaFoldDB" id="A0AA38HZW9"/>
<sequence length="131" mass="14854">MMKGDQNHCEGIPFDVSEAAAAASNDLLSCKSKDGYERAFQIFEDWRREKKLSTFTEEVFVAYFAEKASLQKPSSLWSMYSMLKSVFLLKQNLDIDKFLLEPPDKEFLLVKVVGVGVSGACRCDELSKMLH</sequence>